<evidence type="ECO:0000313" key="1">
    <source>
        <dbReference type="EMBL" id="MBN3579501.1"/>
    </source>
</evidence>
<dbReference type="RefSeq" id="WP_161428329.1">
    <property type="nucleotide sequence ID" value="NZ_CAWPTM010000095.1"/>
</dbReference>
<dbReference type="EMBL" id="JAFHLB010000026">
    <property type="protein sequence ID" value="MBN3579501.1"/>
    <property type="molecule type" value="Genomic_DNA"/>
</dbReference>
<reference evidence="1 2" key="1">
    <citation type="submission" date="2021-02" db="EMBL/GenBank/DDBJ databases">
        <title>Draft Genome Sequences of 5 Vibrio neptunius Strains Isolated From of Bivalve Hatcheries.</title>
        <authorList>
            <person name="Galvis F."/>
            <person name="Barja J.L."/>
            <person name="Lemos M.L."/>
            <person name="Balado M."/>
        </authorList>
    </citation>
    <scope>NUCLEOTIDE SEQUENCE [LARGE SCALE GENOMIC DNA]</scope>
    <source>
        <strain evidence="1 2">PP-145.98</strain>
    </source>
</reference>
<name>A0ABS3A4S5_9VIBR</name>
<keyword evidence="2" id="KW-1185">Reference proteome</keyword>
<evidence type="ECO:0000313" key="2">
    <source>
        <dbReference type="Proteomes" id="UP000779070"/>
    </source>
</evidence>
<protein>
    <submittedName>
        <fullName evidence="1">Uncharacterized protein</fullName>
    </submittedName>
</protein>
<organism evidence="1 2">
    <name type="scientific">Vibrio neptunius</name>
    <dbReference type="NCBI Taxonomy" id="170651"/>
    <lineage>
        <taxon>Bacteria</taxon>
        <taxon>Pseudomonadati</taxon>
        <taxon>Pseudomonadota</taxon>
        <taxon>Gammaproteobacteria</taxon>
        <taxon>Vibrionales</taxon>
        <taxon>Vibrionaceae</taxon>
        <taxon>Vibrio</taxon>
    </lineage>
</organism>
<accession>A0ABS3A4S5</accession>
<comment type="caution">
    <text evidence="1">The sequence shown here is derived from an EMBL/GenBank/DDBJ whole genome shotgun (WGS) entry which is preliminary data.</text>
</comment>
<sequence>MEVELVDDKVGGYKVLVDGTNFGSFDQINGNLEPFCFFPKLTDRMSGDHFIVIGQMLNSLNQKFNVSA</sequence>
<dbReference type="Proteomes" id="UP000779070">
    <property type="component" value="Unassembled WGS sequence"/>
</dbReference>
<gene>
    <name evidence="1" type="ORF">JYA62_17730</name>
</gene>
<proteinExistence type="predicted"/>